<dbReference type="Pfam" id="PF07679">
    <property type="entry name" value="I-set"/>
    <property type="match status" value="1"/>
</dbReference>
<dbReference type="CDD" id="cd00096">
    <property type="entry name" value="Ig"/>
    <property type="match status" value="1"/>
</dbReference>
<keyword evidence="2" id="KW-1015">Disulfide bond</keyword>
<keyword evidence="1" id="KW-0677">Repeat</keyword>
<dbReference type="STRING" id="224129.A0A1W4XW64"/>
<keyword evidence="3" id="KW-1133">Transmembrane helix</keyword>
<dbReference type="SMART" id="SM00408">
    <property type="entry name" value="IGc2"/>
    <property type="match status" value="3"/>
</dbReference>
<protein>
    <submittedName>
        <fullName evidence="7">Protein borderless</fullName>
    </submittedName>
</protein>
<dbReference type="GO" id="GO:0030154">
    <property type="term" value="P:cell differentiation"/>
    <property type="evidence" value="ECO:0007669"/>
    <property type="project" value="UniProtKB-ARBA"/>
</dbReference>
<evidence type="ECO:0000313" key="6">
    <source>
        <dbReference type="Proteomes" id="UP000192223"/>
    </source>
</evidence>
<reference evidence="7" key="1">
    <citation type="submission" date="2025-08" db="UniProtKB">
        <authorList>
            <consortium name="RefSeq"/>
        </authorList>
    </citation>
    <scope>IDENTIFICATION</scope>
    <source>
        <tissue evidence="7">Entire body</tissue>
    </source>
</reference>
<evidence type="ECO:0000256" key="1">
    <source>
        <dbReference type="ARBA" id="ARBA00022737"/>
    </source>
</evidence>
<dbReference type="AlphaFoldDB" id="A0A1W4XW64"/>
<dbReference type="InterPro" id="IPR003599">
    <property type="entry name" value="Ig_sub"/>
</dbReference>
<dbReference type="PANTHER" id="PTHR44170">
    <property type="entry name" value="PROTEIN SIDEKICK"/>
    <property type="match status" value="1"/>
</dbReference>
<dbReference type="SMART" id="SM00409">
    <property type="entry name" value="IG"/>
    <property type="match status" value="4"/>
</dbReference>
<gene>
    <name evidence="7" type="primary">LOC108745105</name>
</gene>
<feature type="domain" description="Ig-like" evidence="4">
    <location>
        <begin position="51"/>
        <end position="126"/>
    </location>
</feature>
<dbReference type="KEGG" id="apln:108745105"/>
<feature type="domain" description="Fibronectin type-III" evidence="5">
    <location>
        <begin position="542"/>
        <end position="632"/>
    </location>
</feature>
<dbReference type="PANTHER" id="PTHR44170:SF6">
    <property type="entry name" value="CONTACTIN"/>
    <property type="match status" value="1"/>
</dbReference>
<dbReference type="InterPro" id="IPR036179">
    <property type="entry name" value="Ig-like_dom_sf"/>
</dbReference>
<dbReference type="GO" id="GO:0009653">
    <property type="term" value="P:anatomical structure morphogenesis"/>
    <property type="evidence" value="ECO:0007669"/>
    <property type="project" value="UniProtKB-ARBA"/>
</dbReference>
<organism evidence="6 7">
    <name type="scientific">Agrilus planipennis</name>
    <name type="common">Emerald ash borer</name>
    <name type="synonym">Agrilus marcopoli</name>
    <dbReference type="NCBI Taxonomy" id="224129"/>
    <lineage>
        <taxon>Eukaryota</taxon>
        <taxon>Metazoa</taxon>
        <taxon>Ecdysozoa</taxon>
        <taxon>Arthropoda</taxon>
        <taxon>Hexapoda</taxon>
        <taxon>Insecta</taxon>
        <taxon>Pterygota</taxon>
        <taxon>Neoptera</taxon>
        <taxon>Endopterygota</taxon>
        <taxon>Coleoptera</taxon>
        <taxon>Polyphaga</taxon>
        <taxon>Elateriformia</taxon>
        <taxon>Buprestoidea</taxon>
        <taxon>Buprestidae</taxon>
        <taxon>Agrilinae</taxon>
        <taxon>Agrilus</taxon>
    </lineage>
</organism>
<dbReference type="CDD" id="cd00063">
    <property type="entry name" value="FN3"/>
    <property type="match status" value="2"/>
</dbReference>
<dbReference type="PROSITE" id="PS50853">
    <property type="entry name" value="FN3"/>
    <property type="match status" value="2"/>
</dbReference>
<dbReference type="InterPro" id="IPR003961">
    <property type="entry name" value="FN3_dom"/>
</dbReference>
<dbReference type="SUPFAM" id="SSF49265">
    <property type="entry name" value="Fibronectin type III"/>
    <property type="match status" value="1"/>
</dbReference>
<dbReference type="Proteomes" id="UP000192223">
    <property type="component" value="Unplaced"/>
</dbReference>
<dbReference type="SUPFAM" id="SSF48726">
    <property type="entry name" value="Immunoglobulin"/>
    <property type="match status" value="4"/>
</dbReference>
<accession>A0A1W4XW64</accession>
<dbReference type="FunFam" id="2.60.40.10:FF:001149">
    <property type="entry name" value="Turtle, isoform H"/>
    <property type="match status" value="1"/>
</dbReference>
<keyword evidence="3" id="KW-0812">Transmembrane</keyword>
<feature type="domain" description="Ig-like" evidence="4">
    <location>
        <begin position="133"/>
        <end position="239"/>
    </location>
</feature>
<dbReference type="InterPro" id="IPR007110">
    <property type="entry name" value="Ig-like_dom"/>
</dbReference>
<dbReference type="FunCoup" id="A0A1W4XW64">
    <property type="interactions" value="66"/>
</dbReference>
<dbReference type="SMART" id="SM00060">
    <property type="entry name" value="FN3"/>
    <property type="match status" value="2"/>
</dbReference>
<evidence type="ECO:0000259" key="5">
    <source>
        <dbReference type="PROSITE" id="PS50853"/>
    </source>
</evidence>
<feature type="domain" description="Ig-like" evidence="4">
    <location>
        <begin position="339"/>
        <end position="427"/>
    </location>
</feature>
<evidence type="ECO:0000256" key="3">
    <source>
        <dbReference type="SAM" id="Phobius"/>
    </source>
</evidence>
<sequence length="678" mass="76390">MTKSDVRFVIIVVLSYGLIVHSYQVDYEDNNSKDEERAEEILAPMDGYAILNCDVDFPQDMEIPYSLVWKKDGDAIFSRSDSILVVNGPPRGRISPLLHAVPGMGRGSINITSLKESDGGWYHCIVYFPNRTPRTRNNGTWVHLTVTSGNLILNPPYNQTIMEWKDVILPCTPREAGTKITWYKDGVPLTDLHEILHRSFLGEDGSLTIHSVLISDLGEYTCEATNEYGKKQTASAFINVINKAKVIYTPKEVYLPHGMPGSLDCFYVANPPLIKMEWEKDGILFHPLNVPGVFSRENGSIYFSKITDDHAGMYRCTPYNELGTEGPSARIHVVILRPPVFTIRPMSLYLKRLGESVEIPCEASDGDRDLKPLVTWYKKDESQLPEGRFIIKGGNLTILKIQEEDRGVYQCSAMNKAATVVAETELLVENVPPRAPYNLTAKASNTSVHLKWVAGRKRPRIRYSIWYKPVDVQEWRTKEVQSQDILEAIIDNLTPGVEHEFLVLSDDPQGESIFSKPLKVWTLEENINAPASISADPNKIGAPRNVNLKTIEDGYLLTWEPPKNEGDNMIIYLVKWYQGPSEYLIASTETTETFMKIDSLMEGETYHFEVIAILDGNEQVPSEKITVTISAYGKIQAVAISLTVFVICILLVLFGLYYGKNKFCPNFFTSEKIPENTV</sequence>
<dbReference type="Pfam" id="PF00041">
    <property type="entry name" value="fn3"/>
    <property type="match status" value="1"/>
</dbReference>
<dbReference type="InParanoid" id="A0A1W4XW64"/>
<evidence type="ECO:0000259" key="4">
    <source>
        <dbReference type="PROSITE" id="PS50835"/>
    </source>
</evidence>
<dbReference type="OrthoDB" id="6234674at2759"/>
<feature type="domain" description="Ig-like" evidence="4">
    <location>
        <begin position="244"/>
        <end position="334"/>
    </location>
</feature>
<feature type="domain" description="Fibronectin type-III" evidence="5">
    <location>
        <begin position="432"/>
        <end position="525"/>
    </location>
</feature>
<dbReference type="Gene3D" id="2.60.40.10">
    <property type="entry name" value="Immunoglobulins"/>
    <property type="match status" value="6"/>
</dbReference>
<dbReference type="InterPro" id="IPR013783">
    <property type="entry name" value="Ig-like_fold"/>
</dbReference>
<dbReference type="GeneID" id="108745105"/>
<dbReference type="Pfam" id="PF13927">
    <property type="entry name" value="Ig_3"/>
    <property type="match status" value="1"/>
</dbReference>
<name>A0A1W4XW64_AGRPL</name>
<dbReference type="PROSITE" id="PS50835">
    <property type="entry name" value="IG_LIKE"/>
    <property type="match status" value="4"/>
</dbReference>
<dbReference type="InterPro" id="IPR003598">
    <property type="entry name" value="Ig_sub2"/>
</dbReference>
<dbReference type="GO" id="GO:0098609">
    <property type="term" value="P:cell-cell adhesion"/>
    <property type="evidence" value="ECO:0007669"/>
    <property type="project" value="TreeGrafter"/>
</dbReference>
<keyword evidence="3" id="KW-0472">Membrane</keyword>
<dbReference type="RefSeq" id="XP_018336675.2">
    <property type="nucleotide sequence ID" value="XM_018481173.2"/>
</dbReference>
<dbReference type="InterPro" id="IPR036116">
    <property type="entry name" value="FN3_sf"/>
</dbReference>
<evidence type="ECO:0000256" key="2">
    <source>
        <dbReference type="ARBA" id="ARBA00023157"/>
    </source>
</evidence>
<proteinExistence type="predicted"/>
<evidence type="ECO:0000313" key="7">
    <source>
        <dbReference type="RefSeq" id="XP_018336675.2"/>
    </source>
</evidence>
<dbReference type="InterPro" id="IPR013098">
    <property type="entry name" value="Ig_I-set"/>
</dbReference>
<feature type="transmembrane region" description="Helical" evidence="3">
    <location>
        <begin position="637"/>
        <end position="658"/>
    </location>
</feature>
<keyword evidence="6" id="KW-1185">Reference proteome</keyword>